<keyword evidence="1" id="KW-0732">Signal</keyword>
<dbReference type="AlphaFoldDB" id="A0A7S7RM33"/>
<dbReference type="InterPro" id="IPR051470">
    <property type="entry name" value="Thiol:disulfide_interchange"/>
</dbReference>
<gene>
    <name evidence="3" type="ORF">HUE88_08010</name>
</gene>
<dbReference type="InterPro" id="IPR012336">
    <property type="entry name" value="Thioredoxin-like_fold"/>
</dbReference>
<evidence type="ECO:0000313" key="4">
    <source>
        <dbReference type="Proteomes" id="UP000593994"/>
    </source>
</evidence>
<dbReference type="EMBL" id="CP054492">
    <property type="protein sequence ID" value="QOY51086.1"/>
    <property type="molecule type" value="Genomic_DNA"/>
</dbReference>
<feature type="domain" description="Thioredoxin-like fold" evidence="2">
    <location>
        <begin position="119"/>
        <end position="274"/>
    </location>
</feature>
<feature type="signal peptide" evidence="1">
    <location>
        <begin position="1"/>
        <end position="20"/>
    </location>
</feature>
<protein>
    <submittedName>
        <fullName evidence="3">Thioredoxin domain-containing protein</fullName>
    </submittedName>
</protein>
<dbReference type="PANTHER" id="PTHR35272:SF3">
    <property type="entry name" value="THIOL:DISULFIDE INTERCHANGE PROTEIN DSBC"/>
    <property type="match status" value="1"/>
</dbReference>
<feature type="chain" id="PRO_5032906706" evidence="1">
    <location>
        <begin position="21"/>
        <end position="276"/>
    </location>
</feature>
<dbReference type="Proteomes" id="UP000593994">
    <property type="component" value="Chromosome"/>
</dbReference>
<organism evidence="3 4">
    <name type="scientific">Candidatus Sulfurimonas baltica</name>
    <dbReference type="NCBI Taxonomy" id="2740404"/>
    <lineage>
        <taxon>Bacteria</taxon>
        <taxon>Pseudomonadati</taxon>
        <taxon>Campylobacterota</taxon>
        <taxon>Epsilonproteobacteria</taxon>
        <taxon>Campylobacterales</taxon>
        <taxon>Sulfurimonadaceae</taxon>
        <taxon>Sulfurimonas</taxon>
    </lineage>
</organism>
<dbReference type="Pfam" id="PF13462">
    <property type="entry name" value="Thioredoxin_4"/>
    <property type="match status" value="1"/>
</dbReference>
<reference evidence="3 4" key="1">
    <citation type="submission" date="2020-05" db="EMBL/GenBank/DDBJ databases">
        <title>Sulfurimonas marisnigri, sp. nov., and Sulfurimonas baltica, sp. nov., manganese oxide reducing chemolithoautotrophs of the class Epsilonproteobacteria isolated from the pelagic redoxclines of the Black and Baltic Seas and emended description of the genus Sulfurimonas.</title>
        <authorList>
            <person name="Henkel J.V."/>
            <person name="Laudan C."/>
            <person name="Werner J."/>
            <person name="Neu T."/>
            <person name="Plewe S."/>
            <person name="Sproer C."/>
            <person name="Bunk B."/>
            <person name="Schulz-Vogt H.N."/>
        </authorList>
    </citation>
    <scope>NUCLEOTIDE SEQUENCE [LARGE SCALE GENOMIC DNA]</scope>
    <source>
        <strain evidence="3 4">GD2</strain>
    </source>
</reference>
<name>A0A7S7RM33_9BACT</name>
<evidence type="ECO:0000256" key="1">
    <source>
        <dbReference type="SAM" id="SignalP"/>
    </source>
</evidence>
<accession>A0A7S7RM33</accession>
<keyword evidence="4" id="KW-1185">Reference proteome</keyword>
<dbReference type="SUPFAM" id="SSF52833">
    <property type="entry name" value="Thioredoxin-like"/>
    <property type="match status" value="1"/>
</dbReference>
<dbReference type="InterPro" id="IPR036249">
    <property type="entry name" value="Thioredoxin-like_sf"/>
</dbReference>
<evidence type="ECO:0000313" key="3">
    <source>
        <dbReference type="EMBL" id="QOY51086.1"/>
    </source>
</evidence>
<proteinExistence type="predicted"/>
<dbReference type="PANTHER" id="PTHR35272">
    <property type="entry name" value="THIOL:DISULFIDE INTERCHANGE PROTEIN DSBC-RELATED"/>
    <property type="match status" value="1"/>
</dbReference>
<dbReference type="Gene3D" id="3.40.30.10">
    <property type="entry name" value="Glutaredoxin"/>
    <property type="match status" value="1"/>
</dbReference>
<dbReference type="CDD" id="cd02972">
    <property type="entry name" value="DsbA_family"/>
    <property type="match status" value="1"/>
</dbReference>
<evidence type="ECO:0000259" key="2">
    <source>
        <dbReference type="Pfam" id="PF13462"/>
    </source>
</evidence>
<sequence length="276" mass="31536">MSSMLKLLAITVLLSSILEAGSASEKVEDFLKNNFSNNPSLESVNVRVINEVIVKQREEWTAYFVELDAVVKKDKRKVTQKMVWFSDGNVITKELYDIESSSNVGDLVSLPFKDEYYSKENLIYGDSNAKHKVVIFSDPLCPFCRSYVPEAINYMKKYPKKFAIYYYHFPLPSLHPAAVELVKAAVALELKGEKNVLLSLYKVEVDPREKSVDVILEKFNKTMNSNINKSDLLSKKVSQHIEHDLKVADLVMVRGTPTIFFDGDMDRTKNKYKEAK</sequence>
<dbReference type="KEGG" id="sbal:HUE88_08010"/>